<dbReference type="HOGENOM" id="CLU_1799960_0_0_1"/>
<dbReference type="EMBL" id="CM001880">
    <property type="protein sequence ID" value="EOY00423.1"/>
    <property type="molecule type" value="Genomic_DNA"/>
</dbReference>
<dbReference type="AlphaFoldDB" id="A0A061E700"/>
<proteinExistence type="predicted"/>
<accession>A0A061E700</accession>
<dbReference type="InParanoid" id="A0A061E700"/>
<protein>
    <submittedName>
        <fullName evidence="1">Uncharacterized protein</fullName>
    </submittedName>
</protein>
<organism evidence="1 2">
    <name type="scientific">Theobroma cacao</name>
    <name type="common">Cacao</name>
    <name type="synonym">Cocoa</name>
    <dbReference type="NCBI Taxonomy" id="3641"/>
    <lineage>
        <taxon>Eukaryota</taxon>
        <taxon>Viridiplantae</taxon>
        <taxon>Streptophyta</taxon>
        <taxon>Embryophyta</taxon>
        <taxon>Tracheophyta</taxon>
        <taxon>Spermatophyta</taxon>
        <taxon>Magnoliopsida</taxon>
        <taxon>eudicotyledons</taxon>
        <taxon>Gunneridae</taxon>
        <taxon>Pentapetalae</taxon>
        <taxon>rosids</taxon>
        <taxon>malvids</taxon>
        <taxon>Malvales</taxon>
        <taxon>Malvaceae</taxon>
        <taxon>Byttnerioideae</taxon>
        <taxon>Theobroma</taxon>
    </lineage>
</organism>
<gene>
    <name evidence="1" type="ORF">TCM_010289</name>
</gene>
<reference evidence="1 2" key="1">
    <citation type="journal article" date="2013" name="Genome Biol.">
        <title>The genome sequence of the most widely cultivated cacao type and its use to identify candidate genes regulating pod color.</title>
        <authorList>
            <person name="Motamayor J.C."/>
            <person name="Mockaitis K."/>
            <person name="Schmutz J."/>
            <person name="Haiminen N."/>
            <person name="Iii D.L."/>
            <person name="Cornejo O."/>
            <person name="Findley S.D."/>
            <person name="Zheng P."/>
            <person name="Utro F."/>
            <person name="Royaert S."/>
            <person name="Saski C."/>
            <person name="Jenkins J."/>
            <person name="Podicheti R."/>
            <person name="Zhao M."/>
            <person name="Scheffler B.E."/>
            <person name="Stack J.C."/>
            <person name="Feltus F.A."/>
            <person name="Mustiga G.M."/>
            <person name="Amores F."/>
            <person name="Phillips W."/>
            <person name="Marelli J.P."/>
            <person name="May G.D."/>
            <person name="Shapiro H."/>
            <person name="Ma J."/>
            <person name="Bustamante C.D."/>
            <person name="Schnell R.J."/>
            <person name="Main D."/>
            <person name="Gilbert D."/>
            <person name="Parida L."/>
            <person name="Kuhn D.N."/>
        </authorList>
    </citation>
    <scope>NUCLEOTIDE SEQUENCE [LARGE SCALE GENOMIC DNA]</scope>
    <source>
        <strain evidence="2">cv. Matina 1-6</strain>
    </source>
</reference>
<dbReference type="Proteomes" id="UP000026915">
    <property type="component" value="Chromosome 2"/>
</dbReference>
<sequence>MKLLEKKETIIFRNKFVLDKLTNIFLNQLDMIGIVYVQKHLLIKELVNKVLKNSTYVKILSTVGVTQDEVVLYIEVIPTVKIVPDAGVVTDDAEATPNVEVVPNVGTITDDVEATLANLCAFSFLMQQHRDFSNAFRTHVTNTE</sequence>
<evidence type="ECO:0000313" key="1">
    <source>
        <dbReference type="EMBL" id="EOY00423.1"/>
    </source>
</evidence>
<evidence type="ECO:0000313" key="2">
    <source>
        <dbReference type="Proteomes" id="UP000026915"/>
    </source>
</evidence>
<keyword evidence="2" id="KW-1185">Reference proteome</keyword>
<dbReference type="Gramene" id="EOY00423">
    <property type="protein sequence ID" value="EOY00423"/>
    <property type="gene ID" value="TCM_010289"/>
</dbReference>
<name>A0A061E700_THECC</name>